<dbReference type="CDD" id="cd03360">
    <property type="entry name" value="LbH_AT_putative"/>
    <property type="match status" value="1"/>
</dbReference>
<evidence type="ECO:0000313" key="3">
    <source>
        <dbReference type="EMBL" id="MFD2185667.1"/>
    </source>
</evidence>
<dbReference type="PANTHER" id="PTHR43300:SF7">
    <property type="entry name" value="UDP-N-ACETYLBACILLOSAMINE N-ACETYLTRANSFERASE"/>
    <property type="match status" value="1"/>
</dbReference>
<comment type="similarity">
    <text evidence="1">Belongs to the transferase hexapeptide repeat family.</text>
</comment>
<dbReference type="EMBL" id="JBHUHY010000002">
    <property type="protein sequence ID" value="MFD2185667.1"/>
    <property type="molecule type" value="Genomic_DNA"/>
</dbReference>
<keyword evidence="4" id="KW-1185">Reference proteome</keyword>
<evidence type="ECO:0000256" key="1">
    <source>
        <dbReference type="ARBA" id="ARBA00007274"/>
    </source>
</evidence>
<dbReference type="InterPro" id="IPR050179">
    <property type="entry name" value="Trans_hexapeptide_repeat"/>
</dbReference>
<dbReference type="NCBIfam" id="TIGR03570">
    <property type="entry name" value="NeuD_NnaD"/>
    <property type="match status" value="1"/>
</dbReference>
<dbReference type="PANTHER" id="PTHR43300">
    <property type="entry name" value="ACETYLTRANSFERASE"/>
    <property type="match status" value="1"/>
</dbReference>
<dbReference type="InterPro" id="IPR001451">
    <property type="entry name" value="Hexapep"/>
</dbReference>
<dbReference type="InterPro" id="IPR020019">
    <property type="entry name" value="AcTrfase_PglD-like"/>
</dbReference>
<gene>
    <name evidence="3" type="ORF">ACFSJT_02620</name>
</gene>
<evidence type="ECO:0000313" key="4">
    <source>
        <dbReference type="Proteomes" id="UP001597344"/>
    </source>
</evidence>
<accession>A0ABW5AT92</accession>
<dbReference type="Gene3D" id="2.160.10.10">
    <property type="entry name" value="Hexapeptide repeat proteins"/>
    <property type="match status" value="1"/>
</dbReference>
<protein>
    <submittedName>
        <fullName evidence="3">NeuD/PglB/VioB family sugar acetyltransferase</fullName>
    </submittedName>
</protein>
<dbReference type="Proteomes" id="UP001597344">
    <property type="component" value="Unassembled WGS sequence"/>
</dbReference>
<comment type="caution">
    <text evidence="3">The sequence shown here is derived from an EMBL/GenBank/DDBJ whole genome shotgun (WGS) entry which is preliminary data.</text>
</comment>
<dbReference type="InterPro" id="IPR041561">
    <property type="entry name" value="PglD_N"/>
</dbReference>
<dbReference type="Pfam" id="PF00132">
    <property type="entry name" value="Hexapep"/>
    <property type="match status" value="1"/>
</dbReference>
<reference evidence="4" key="1">
    <citation type="journal article" date="2019" name="Int. J. Syst. Evol. Microbiol.">
        <title>The Global Catalogue of Microorganisms (GCM) 10K type strain sequencing project: providing services to taxonomists for standard genome sequencing and annotation.</title>
        <authorList>
            <consortium name="The Broad Institute Genomics Platform"/>
            <consortium name="The Broad Institute Genome Sequencing Center for Infectious Disease"/>
            <person name="Wu L."/>
            <person name="Ma J."/>
        </authorList>
    </citation>
    <scope>NUCLEOTIDE SEQUENCE [LARGE SCALE GENOMIC DNA]</scope>
    <source>
        <strain evidence="4">DT92</strain>
    </source>
</reference>
<sequence length="223" mass="23863">MKLRNLVIVGAGTYGETLLTYLTEAGHKVLGFVDDIPKLKGQKINGVSILGNYKDLFKDEYKRKIDHVICSIGNNKIRNAYLSELSVAGYNTPNFIHDSVLLTKDTILGKGVYILPGSVLMPHVVIHDFCIISTGCKVAHHTILHQGVFISSGANVGAGIKVFENTLVGIGSTLMTGVKTIGKNSIIGAGAAVITDVPENAVVVGVPAKVIKYSTPMEEVYIK</sequence>
<dbReference type="SUPFAM" id="SSF51161">
    <property type="entry name" value="Trimeric LpxA-like enzymes"/>
    <property type="match status" value="1"/>
</dbReference>
<proteinExistence type="inferred from homology"/>
<organism evidence="3 4">
    <name type="scientific">Aquimarina celericrescens</name>
    <dbReference type="NCBI Taxonomy" id="1964542"/>
    <lineage>
        <taxon>Bacteria</taxon>
        <taxon>Pseudomonadati</taxon>
        <taxon>Bacteroidota</taxon>
        <taxon>Flavobacteriia</taxon>
        <taxon>Flavobacteriales</taxon>
        <taxon>Flavobacteriaceae</taxon>
        <taxon>Aquimarina</taxon>
    </lineage>
</organism>
<name>A0ABW5AT92_9FLAO</name>
<feature type="domain" description="PglD N-terminal" evidence="2">
    <location>
        <begin position="5"/>
        <end position="84"/>
    </location>
</feature>
<evidence type="ECO:0000259" key="2">
    <source>
        <dbReference type="Pfam" id="PF17836"/>
    </source>
</evidence>
<dbReference type="Gene3D" id="3.40.50.20">
    <property type="match status" value="1"/>
</dbReference>
<dbReference type="Pfam" id="PF17836">
    <property type="entry name" value="PglD_N"/>
    <property type="match status" value="1"/>
</dbReference>
<dbReference type="RefSeq" id="WP_378318640.1">
    <property type="nucleotide sequence ID" value="NZ_JBHUHY010000002.1"/>
</dbReference>
<dbReference type="InterPro" id="IPR011004">
    <property type="entry name" value="Trimer_LpxA-like_sf"/>
</dbReference>